<organism evidence="6 7">
    <name type="scientific">Diacronema lutheri</name>
    <name type="common">Unicellular marine alga</name>
    <name type="synonym">Monochrysis lutheri</name>
    <dbReference type="NCBI Taxonomy" id="2081491"/>
    <lineage>
        <taxon>Eukaryota</taxon>
        <taxon>Haptista</taxon>
        <taxon>Haptophyta</taxon>
        <taxon>Pavlovophyceae</taxon>
        <taxon>Pavlovales</taxon>
        <taxon>Pavlovaceae</taxon>
        <taxon>Diacronema</taxon>
    </lineage>
</organism>
<dbReference type="SMART" id="SM00248">
    <property type="entry name" value="ANK"/>
    <property type="match status" value="5"/>
</dbReference>
<evidence type="ECO:0000256" key="1">
    <source>
        <dbReference type="ARBA" id="ARBA00022737"/>
    </source>
</evidence>
<dbReference type="PRINTS" id="PR01415">
    <property type="entry name" value="ANKYRIN"/>
</dbReference>
<dbReference type="Pfam" id="PF12796">
    <property type="entry name" value="Ank_2"/>
    <property type="match status" value="1"/>
</dbReference>
<dbReference type="Proteomes" id="UP000751190">
    <property type="component" value="Unassembled WGS sequence"/>
</dbReference>
<dbReference type="InterPro" id="IPR002110">
    <property type="entry name" value="Ankyrin_rpt"/>
</dbReference>
<feature type="repeat" description="TPR" evidence="4">
    <location>
        <begin position="569"/>
        <end position="602"/>
    </location>
</feature>
<proteinExistence type="predicted"/>
<keyword evidence="7" id="KW-1185">Reference proteome</keyword>
<dbReference type="SUPFAM" id="SSF48452">
    <property type="entry name" value="TPR-like"/>
    <property type="match status" value="2"/>
</dbReference>
<dbReference type="SUPFAM" id="SSF48403">
    <property type="entry name" value="Ankyrin repeat"/>
    <property type="match status" value="1"/>
</dbReference>
<dbReference type="InterPro" id="IPR011990">
    <property type="entry name" value="TPR-like_helical_dom_sf"/>
</dbReference>
<evidence type="ECO:0000256" key="2">
    <source>
        <dbReference type="ARBA" id="ARBA00022803"/>
    </source>
</evidence>
<dbReference type="Gene3D" id="1.25.40.10">
    <property type="entry name" value="Tetratricopeptide repeat domain"/>
    <property type="match status" value="2"/>
</dbReference>
<dbReference type="Pfam" id="PF13637">
    <property type="entry name" value="Ank_4"/>
    <property type="match status" value="1"/>
</dbReference>
<feature type="compositionally biased region" description="Basic and acidic residues" evidence="5">
    <location>
        <begin position="313"/>
        <end position="327"/>
    </location>
</feature>
<dbReference type="PANTHER" id="PTHR22904">
    <property type="entry name" value="TPR REPEAT CONTAINING PROTEIN"/>
    <property type="match status" value="1"/>
</dbReference>
<feature type="region of interest" description="Disordered" evidence="5">
    <location>
        <begin position="130"/>
        <end position="168"/>
    </location>
</feature>
<keyword evidence="3" id="KW-0040">ANK repeat</keyword>
<sequence>MAAFLAAAKAGDVDELRRQLREDAALLAYCGAGTPDSVSGNSALHWASANGHEPAVALLLEARADPSARNNGDSTPLHSAALKNRASCARALVRASADPLLADEYGDSPLKLAERAQNLEVVAAMREASLGASPQAAPPSRSASDTSSGVRVGATAPSRRSADEHKESGNACFKAGQYDGAYAHYSAAMALLPAEDEGSGQAGAVEQRAALLSNRSGALAALERWDEAEADARAALERRPDWFKAHARLGAALEGRADLEGAVAAYEVAARLDGAGEVTSAALKRARAALRAARLEALLERNANANGAAAPERPPRAAAAHEPRTAKTPEQVAYATRVAAWQGAAKRGDVRALTELLAANAELLHNRSEDTAERLLGNTALHWAAAYGRVDAARWLLARRADPNGRNHGGSSPLHSACSHAQGEVVTLLLDDGADPACNDENGEDAHMAAARRGHMTAAGLLDRGTCVPAVRWSLRAKPLSAAEAKAAGNAAFARGGGAHRLAISHYTDALVLLADEAPGDGGADFGASAADAAAMLHSNRSGAHASLAHAVLALDDARRAVALRPDWAKGWSRVGAALHLARDWEGATEAYAHGLRLEPESAALRHALAEAEKQRARQLEAEAESGG</sequence>
<name>A0A8J5XHP6_DIALT</name>
<evidence type="ECO:0000256" key="3">
    <source>
        <dbReference type="PROSITE-ProRule" id="PRU00023"/>
    </source>
</evidence>
<feature type="repeat" description="ANK" evidence="3">
    <location>
        <begin position="376"/>
        <end position="408"/>
    </location>
</feature>
<reference evidence="6" key="1">
    <citation type="submission" date="2021-05" db="EMBL/GenBank/DDBJ databases">
        <title>The genome of the haptophyte Pavlova lutheri (Diacronema luteri, Pavlovales) - a model for lipid biosynthesis in eukaryotic algae.</title>
        <authorList>
            <person name="Hulatt C.J."/>
            <person name="Posewitz M.C."/>
        </authorList>
    </citation>
    <scope>NUCLEOTIDE SEQUENCE</scope>
    <source>
        <strain evidence="6">NIVA-4/92</strain>
    </source>
</reference>
<dbReference type="InterPro" id="IPR036770">
    <property type="entry name" value="Ankyrin_rpt-contain_sf"/>
</dbReference>
<keyword evidence="1" id="KW-0677">Repeat</keyword>
<dbReference type="PANTHER" id="PTHR22904:SF533">
    <property type="entry name" value="HSP70-HSP90 ORGANIZING PROTEIN 3"/>
    <property type="match status" value="1"/>
</dbReference>
<dbReference type="PROSITE" id="PS50005">
    <property type="entry name" value="TPR"/>
    <property type="match status" value="1"/>
</dbReference>
<dbReference type="Gene3D" id="1.25.40.20">
    <property type="entry name" value="Ankyrin repeat-containing domain"/>
    <property type="match status" value="3"/>
</dbReference>
<dbReference type="GO" id="GO:0051879">
    <property type="term" value="F:Hsp90 protein binding"/>
    <property type="evidence" value="ECO:0007669"/>
    <property type="project" value="TreeGrafter"/>
</dbReference>
<dbReference type="EMBL" id="JAGTXO010000003">
    <property type="protein sequence ID" value="KAG8469121.1"/>
    <property type="molecule type" value="Genomic_DNA"/>
</dbReference>
<dbReference type="AlphaFoldDB" id="A0A8J5XHP6"/>
<feature type="region of interest" description="Disordered" evidence="5">
    <location>
        <begin position="305"/>
        <end position="328"/>
    </location>
</feature>
<dbReference type="PROSITE" id="PS50088">
    <property type="entry name" value="ANK_REPEAT"/>
    <property type="match status" value="4"/>
</dbReference>
<evidence type="ECO:0000256" key="5">
    <source>
        <dbReference type="SAM" id="MobiDB-lite"/>
    </source>
</evidence>
<feature type="repeat" description="ANK" evidence="3">
    <location>
        <begin position="72"/>
        <end position="104"/>
    </location>
</feature>
<dbReference type="OrthoDB" id="194358at2759"/>
<dbReference type="SMART" id="SM00028">
    <property type="entry name" value="TPR"/>
    <property type="match status" value="5"/>
</dbReference>
<evidence type="ECO:0000313" key="7">
    <source>
        <dbReference type="Proteomes" id="UP000751190"/>
    </source>
</evidence>
<gene>
    <name evidence="6" type="ORF">KFE25_007639</name>
</gene>
<dbReference type="PROSITE" id="PS50297">
    <property type="entry name" value="ANK_REP_REGION"/>
    <property type="match status" value="3"/>
</dbReference>
<comment type="caution">
    <text evidence="6">The sequence shown here is derived from an EMBL/GenBank/DDBJ whole genome shotgun (WGS) entry which is preliminary data.</text>
</comment>
<feature type="repeat" description="ANK" evidence="3">
    <location>
        <begin position="39"/>
        <end position="71"/>
    </location>
</feature>
<dbReference type="InterPro" id="IPR019734">
    <property type="entry name" value="TPR_rpt"/>
</dbReference>
<evidence type="ECO:0000313" key="6">
    <source>
        <dbReference type="EMBL" id="KAG8469121.1"/>
    </source>
</evidence>
<keyword evidence="2 4" id="KW-0802">TPR repeat</keyword>
<feature type="compositionally biased region" description="Low complexity" evidence="5">
    <location>
        <begin position="132"/>
        <end position="144"/>
    </location>
</feature>
<protein>
    <submittedName>
        <fullName evidence="6">Uncharacterized protein</fullName>
    </submittedName>
</protein>
<evidence type="ECO:0000256" key="4">
    <source>
        <dbReference type="PROSITE-ProRule" id="PRU00339"/>
    </source>
</evidence>
<accession>A0A8J5XHP6</accession>
<feature type="repeat" description="ANK" evidence="3">
    <location>
        <begin position="409"/>
        <end position="441"/>
    </location>
</feature>